<gene>
    <name evidence="3" type="ORF">KGD84_15570</name>
</gene>
<dbReference type="Pfam" id="PF13349">
    <property type="entry name" value="DUF4097"/>
    <property type="match status" value="1"/>
</dbReference>
<evidence type="ECO:0000256" key="1">
    <source>
        <dbReference type="SAM" id="Phobius"/>
    </source>
</evidence>
<dbReference type="EMBL" id="CP074133">
    <property type="protein sequence ID" value="QUX25527.1"/>
    <property type="molecule type" value="Genomic_DNA"/>
</dbReference>
<evidence type="ECO:0000313" key="3">
    <source>
        <dbReference type="EMBL" id="QUX25527.1"/>
    </source>
</evidence>
<accession>A0ABX8BU38</accession>
<protein>
    <submittedName>
        <fullName evidence="3">DUF4097 family beta strand repeat protein</fullName>
    </submittedName>
</protein>
<dbReference type="InterPro" id="IPR025164">
    <property type="entry name" value="Toastrack_DUF4097"/>
</dbReference>
<reference evidence="3 4" key="1">
    <citation type="submission" date="2021-05" db="EMBL/GenBank/DDBJ databases">
        <title>Direct Submission.</title>
        <authorList>
            <person name="Li K."/>
            <person name="Gao J."/>
        </authorList>
    </citation>
    <scope>NUCLEOTIDE SEQUENCE [LARGE SCALE GENOMIC DNA]</scope>
    <source>
        <strain evidence="3 4">Mg02</strain>
    </source>
</reference>
<evidence type="ECO:0000313" key="4">
    <source>
        <dbReference type="Proteomes" id="UP000676079"/>
    </source>
</evidence>
<sequence>MSFKARGLYASSSKEPGTGFRIGPWLVLGGVLVVALIAITAVSVLGNVGVDRGDRRDSFAAPERVVVENGTGGRVAFSAAGNDEVQVERELRGTPLTEPDEDIEAEGGDLRIEAECSGVWFLGGCSIDYDIAVPAGVAVLVETIGGEVTATGIEGGVEVSTVSGAVELADITGDVEVETTSGRIEAEGVTGSADLESTSGAVSASGEGERLRAVSTSGDVDVTGFAAQSVEAESTSGGVAVGGGFDTAEISSVSGRVEVDTDAPFRTLVVETTSGSVDVRVPSGDYDVTGESVSGGRDIEVGTSSDGPRVQVDTVSGGVRVHGG</sequence>
<evidence type="ECO:0000259" key="2">
    <source>
        <dbReference type="Pfam" id="PF13349"/>
    </source>
</evidence>
<dbReference type="Proteomes" id="UP000676079">
    <property type="component" value="Chromosome"/>
</dbReference>
<keyword evidence="1" id="KW-1133">Transmembrane helix</keyword>
<dbReference type="RefSeq" id="WP_220561105.1">
    <property type="nucleotide sequence ID" value="NZ_CP074133.1"/>
</dbReference>
<organism evidence="3 4">
    <name type="scientific">Nocardiopsis changdeensis</name>
    <dbReference type="NCBI Taxonomy" id="2831969"/>
    <lineage>
        <taxon>Bacteria</taxon>
        <taxon>Bacillati</taxon>
        <taxon>Actinomycetota</taxon>
        <taxon>Actinomycetes</taxon>
        <taxon>Streptosporangiales</taxon>
        <taxon>Nocardiopsidaceae</taxon>
        <taxon>Nocardiopsis</taxon>
    </lineage>
</organism>
<keyword evidence="4" id="KW-1185">Reference proteome</keyword>
<proteinExistence type="predicted"/>
<feature type="transmembrane region" description="Helical" evidence="1">
    <location>
        <begin position="22"/>
        <end position="46"/>
    </location>
</feature>
<feature type="domain" description="DUF4097" evidence="2">
    <location>
        <begin position="156"/>
        <end position="304"/>
    </location>
</feature>
<keyword evidence="1" id="KW-0812">Transmembrane</keyword>
<keyword evidence="1" id="KW-0472">Membrane</keyword>
<name>A0ABX8BU38_9ACTN</name>